<keyword evidence="1" id="KW-1185">Reference proteome</keyword>
<dbReference type="Proteomes" id="UP000790787">
    <property type="component" value="Chromosome 14"/>
</dbReference>
<dbReference type="RefSeq" id="XP_075086266.1">
    <property type="nucleotide sequence ID" value="XM_075230165.1"/>
</dbReference>
<gene>
    <name evidence="2" type="primary">LOC142168978</name>
</gene>
<reference evidence="2" key="2">
    <citation type="submission" date="2025-08" db="UniProtKB">
        <authorList>
            <consortium name="RefSeq"/>
        </authorList>
    </citation>
    <scope>IDENTIFICATION</scope>
    <source>
        <tissue evidence="2">Leaf</tissue>
    </source>
</reference>
<name>A0AC58SMR2_TOBAC</name>
<evidence type="ECO:0000313" key="1">
    <source>
        <dbReference type="Proteomes" id="UP000790787"/>
    </source>
</evidence>
<accession>A0AC58SMR2</accession>
<protein>
    <submittedName>
        <fullName evidence="2">Uncharacterized protein LOC142168978</fullName>
    </submittedName>
</protein>
<proteinExistence type="predicted"/>
<reference evidence="1" key="1">
    <citation type="journal article" date="2014" name="Nat. Commun.">
        <title>The tobacco genome sequence and its comparison with those of tomato and potato.</title>
        <authorList>
            <person name="Sierro N."/>
            <person name="Battey J.N."/>
            <person name="Ouadi S."/>
            <person name="Bakaher N."/>
            <person name="Bovet L."/>
            <person name="Willig A."/>
            <person name="Goepfert S."/>
            <person name="Peitsch M.C."/>
            <person name="Ivanov N.V."/>
        </authorList>
    </citation>
    <scope>NUCLEOTIDE SEQUENCE [LARGE SCALE GENOMIC DNA]</scope>
</reference>
<sequence length="154" mass="17957">MIQHPDKNYIDPIEIEVRDQLAYCFHEDKELDGKLWYYNIKRFLETREYPENATNGQKGALRRLANHVFLNGEVLYWRTQNLGLLRCVDAAEATRLLEEIHARICEPHMNGFTLAKKILRAGYFWMTMESDSIRLCAEVSPVPDPRGFHSGSTQ</sequence>
<organism evidence="1 2">
    <name type="scientific">Nicotiana tabacum</name>
    <name type="common">Common tobacco</name>
    <dbReference type="NCBI Taxonomy" id="4097"/>
    <lineage>
        <taxon>Eukaryota</taxon>
        <taxon>Viridiplantae</taxon>
        <taxon>Streptophyta</taxon>
        <taxon>Embryophyta</taxon>
        <taxon>Tracheophyta</taxon>
        <taxon>Spermatophyta</taxon>
        <taxon>Magnoliopsida</taxon>
        <taxon>eudicotyledons</taxon>
        <taxon>Gunneridae</taxon>
        <taxon>Pentapetalae</taxon>
        <taxon>asterids</taxon>
        <taxon>lamiids</taxon>
        <taxon>Solanales</taxon>
        <taxon>Solanaceae</taxon>
        <taxon>Nicotianoideae</taxon>
        <taxon>Nicotianeae</taxon>
        <taxon>Nicotiana</taxon>
    </lineage>
</organism>
<evidence type="ECO:0000313" key="2">
    <source>
        <dbReference type="RefSeq" id="XP_075086266.1"/>
    </source>
</evidence>